<dbReference type="InterPro" id="IPR001789">
    <property type="entry name" value="Sig_transdc_resp-reg_receiver"/>
</dbReference>
<dbReference type="GO" id="GO:0000160">
    <property type="term" value="P:phosphorelay signal transduction system"/>
    <property type="evidence" value="ECO:0007669"/>
    <property type="project" value="InterPro"/>
</dbReference>
<keyword evidence="1" id="KW-0378">Hydrolase</keyword>
<organism evidence="4 5">
    <name type="scientific">Planktotalea frisia</name>
    <dbReference type="NCBI Taxonomy" id="696762"/>
    <lineage>
        <taxon>Bacteria</taxon>
        <taxon>Pseudomonadati</taxon>
        <taxon>Pseudomonadota</taxon>
        <taxon>Alphaproteobacteria</taxon>
        <taxon>Rhodobacterales</taxon>
        <taxon>Paracoccaceae</taxon>
        <taxon>Planktotalea</taxon>
    </lineage>
</organism>
<evidence type="ECO:0000256" key="1">
    <source>
        <dbReference type="ARBA" id="ARBA00022801"/>
    </source>
</evidence>
<feature type="domain" description="Response regulatory" evidence="3">
    <location>
        <begin position="21"/>
        <end position="137"/>
    </location>
</feature>
<dbReference type="SUPFAM" id="SSF81606">
    <property type="entry name" value="PP2C-like"/>
    <property type="match status" value="1"/>
</dbReference>
<keyword evidence="5" id="KW-1185">Reference proteome</keyword>
<dbReference type="PANTHER" id="PTHR43156">
    <property type="entry name" value="STAGE II SPORULATION PROTEIN E-RELATED"/>
    <property type="match status" value="1"/>
</dbReference>
<dbReference type="Proteomes" id="UP000184514">
    <property type="component" value="Unassembled WGS sequence"/>
</dbReference>
<dbReference type="InterPro" id="IPR052016">
    <property type="entry name" value="Bact_Sigma-Reg"/>
</dbReference>
<dbReference type="SMART" id="SM00448">
    <property type="entry name" value="REC"/>
    <property type="match status" value="1"/>
</dbReference>
<dbReference type="InterPro" id="IPR001932">
    <property type="entry name" value="PPM-type_phosphatase-like_dom"/>
</dbReference>
<evidence type="ECO:0000313" key="5">
    <source>
        <dbReference type="Proteomes" id="UP000184514"/>
    </source>
</evidence>
<dbReference type="AlphaFoldDB" id="A0A1L9P056"/>
<gene>
    <name evidence="4" type="primary">yycF_1</name>
    <name evidence="4" type="ORF">PFRI_08080</name>
</gene>
<name>A0A1L9P056_9RHOB</name>
<dbReference type="PROSITE" id="PS50110">
    <property type="entry name" value="RESPONSE_REGULATORY"/>
    <property type="match status" value="1"/>
</dbReference>
<evidence type="ECO:0000259" key="3">
    <source>
        <dbReference type="PROSITE" id="PS50110"/>
    </source>
</evidence>
<keyword evidence="2" id="KW-0597">Phosphoprotein</keyword>
<dbReference type="Gene3D" id="3.60.40.10">
    <property type="entry name" value="PPM-type phosphatase domain"/>
    <property type="match status" value="1"/>
</dbReference>
<dbReference type="InterPro" id="IPR011006">
    <property type="entry name" value="CheY-like_superfamily"/>
</dbReference>
<dbReference type="STRING" id="696762.PFRI_08080"/>
<dbReference type="Gene3D" id="3.40.50.2300">
    <property type="match status" value="1"/>
</dbReference>
<dbReference type="EMBL" id="MLCB01000073">
    <property type="protein sequence ID" value="OJI94907.1"/>
    <property type="molecule type" value="Genomic_DNA"/>
</dbReference>
<dbReference type="PANTHER" id="PTHR43156:SF2">
    <property type="entry name" value="STAGE II SPORULATION PROTEIN E"/>
    <property type="match status" value="1"/>
</dbReference>
<dbReference type="SUPFAM" id="SSF52172">
    <property type="entry name" value="CheY-like"/>
    <property type="match status" value="1"/>
</dbReference>
<accession>A0A1L9P056</accession>
<reference evidence="4 5" key="1">
    <citation type="submission" date="2016-10" db="EMBL/GenBank/DDBJ databases">
        <title>Genome sequence of Planktotalea frisia SH6-1.</title>
        <authorList>
            <person name="Poehlein A."/>
            <person name="Bakenhus I."/>
            <person name="Voget S."/>
            <person name="Brinkhoff T."/>
            <person name="Simon M."/>
        </authorList>
    </citation>
    <scope>NUCLEOTIDE SEQUENCE [LARGE SCALE GENOMIC DNA]</scope>
    <source>
        <strain evidence="4 5">SH6-1</strain>
    </source>
</reference>
<dbReference type="GO" id="GO:0016791">
    <property type="term" value="F:phosphatase activity"/>
    <property type="evidence" value="ECO:0007669"/>
    <property type="project" value="TreeGrafter"/>
</dbReference>
<proteinExistence type="predicted"/>
<dbReference type="SMART" id="SM00331">
    <property type="entry name" value="PP2C_SIG"/>
    <property type="match status" value="1"/>
</dbReference>
<protein>
    <submittedName>
        <fullName evidence="4">Transcriptional regulatory protein YycF</fullName>
    </submittedName>
</protein>
<dbReference type="Pfam" id="PF07228">
    <property type="entry name" value="SpoIIE"/>
    <property type="match status" value="1"/>
</dbReference>
<dbReference type="InterPro" id="IPR036457">
    <property type="entry name" value="PPM-type-like_dom_sf"/>
</dbReference>
<evidence type="ECO:0000313" key="4">
    <source>
        <dbReference type="EMBL" id="OJI94907.1"/>
    </source>
</evidence>
<sequence>MQAGVTIKSERTSFAESIQIKVLIVDDSKLQRKIISASLLRMGYEVREADSGQTALDICEIWQPDLVLSDWMMPGMDGIEFCRAFKALDREGYGYFILLTSKSGKEEVAEGLQCGADDFLSKPVNGVELRARLTAGERIVKMQSDLLDQKRIVSETLEQLRKVHDSLNQDLIEAKKLQQSLVREKHRQFSNAALSFILHPAGHIGGDLVGYFPISKREVGFFAIDVSGHGVSSALMTARLAGYLTSPSPEQNIVLTHGPQDSVVPRALGDVISDLNRIVLDEMATEHYFTVILAIADMETGVVNLCQAGHPHPLVKRKNGQIEQDGPGGLPVGLFPKAEFDEFQIKLNEGDQLILASDGVTECPNSQDEMLGEDGFEKIVCGLNGLKGANLLETLVWKLSAYANDAPFPDDVSAVLYEYAPTKGI</sequence>
<feature type="modified residue" description="4-aspartylphosphate" evidence="2">
    <location>
        <position position="70"/>
    </location>
</feature>
<dbReference type="Pfam" id="PF00072">
    <property type="entry name" value="Response_reg"/>
    <property type="match status" value="1"/>
</dbReference>
<comment type="caution">
    <text evidence="4">The sequence shown here is derived from an EMBL/GenBank/DDBJ whole genome shotgun (WGS) entry which is preliminary data.</text>
</comment>
<evidence type="ECO:0000256" key="2">
    <source>
        <dbReference type="PROSITE-ProRule" id="PRU00169"/>
    </source>
</evidence>